<keyword evidence="9" id="KW-1185">Reference proteome</keyword>
<evidence type="ECO:0000259" key="7">
    <source>
        <dbReference type="Pfam" id="PF00291"/>
    </source>
</evidence>
<dbReference type="PANTHER" id="PTHR10314">
    <property type="entry name" value="CYSTATHIONINE BETA-SYNTHASE"/>
    <property type="match status" value="1"/>
</dbReference>
<evidence type="ECO:0000256" key="4">
    <source>
        <dbReference type="ARBA" id="ARBA00022898"/>
    </source>
</evidence>
<dbReference type="InterPro" id="IPR001926">
    <property type="entry name" value="TrpB-like_PALP"/>
</dbReference>
<evidence type="ECO:0000256" key="2">
    <source>
        <dbReference type="ARBA" id="ARBA00004962"/>
    </source>
</evidence>
<accession>A0A4R6Z050</accession>
<gene>
    <name evidence="8" type="ORF">DFR29_10566</name>
</gene>
<feature type="region of interest" description="Disordered" evidence="6">
    <location>
        <begin position="327"/>
        <end position="352"/>
    </location>
</feature>
<protein>
    <recommendedName>
        <fullName evidence="3">cysteine synthase</fullName>
        <ecNumber evidence="3">2.5.1.47</ecNumber>
    </recommendedName>
</protein>
<dbReference type="RefSeq" id="WP_133818403.1">
    <property type="nucleotide sequence ID" value="NZ_SNZH01000005.1"/>
</dbReference>
<evidence type="ECO:0000256" key="1">
    <source>
        <dbReference type="ARBA" id="ARBA00001933"/>
    </source>
</evidence>
<feature type="compositionally biased region" description="Basic residues" evidence="6">
    <location>
        <begin position="343"/>
        <end position="352"/>
    </location>
</feature>
<dbReference type="InterPro" id="IPR036052">
    <property type="entry name" value="TrpB-like_PALP_sf"/>
</dbReference>
<comment type="pathway">
    <text evidence="2">Amino-acid biosynthesis; L-cysteine biosynthesis; L-cysteine from L-serine: step 2/2.</text>
</comment>
<evidence type="ECO:0000256" key="6">
    <source>
        <dbReference type="SAM" id="MobiDB-lite"/>
    </source>
</evidence>
<dbReference type="Gene3D" id="3.40.50.1100">
    <property type="match status" value="2"/>
</dbReference>
<comment type="cofactor">
    <cofactor evidence="1">
        <name>pyridoxal 5'-phosphate</name>
        <dbReference type="ChEBI" id="CHEBI:597326"/>
    </cofactor>
</comment>
<dbReference type="OrthoDB" id="9805733at2"/>
<evidence type="ECO:0000313" key="8">
    <source>
        <dbReference type="EMBL" id="TDR44885.1"/>
    </source>
</evidence>
<organism evidence="8 9">
    <name type="scientific">Tahibacter aquaticus</name>
    <dbReference type="NCBI Taxonomy" id="520092"/>
    <lineage>
        <taxon>Bacteria</taxon>
        <taxon>Pseudomonadati</taxon>
        <taxon>Pseudomonadota</taxon>
        <taxon>Gammaproteobacteria</taxon>
        <taxon>Lysobacterales</taxon>
        <taxon>Rhodanobacteraceae</taxon>
        <taxon>Tahibacter</taxon>
    </lineage>
</organism>
<dbReference type="InterPro" id="IPR050214">
    <property type="entry name" value="Cys_Synth/Cystath_Beta-Synth"/>
</dbReference>
<dbReference type="GO" id="GO:0004124">
    <property type="term" value="F:cysteine synthase activity"/>
    <property type="evidence" value="ECO:0007669"/>
    <property type="project" value="UniProtKB-EC"/>
</dbReference>
<comment type="caution">
    <text evidence="8">The sequence shown here is derived from an EMBL/GenBank/DDBJ whole genome shotgun (WGS) entry which is preliminary data.</text>
</comment>
<reference evidence="8 9" key="1">
    <citation type="submission" date="2019-03" db="EMBL/GenBank/DDBJ databases">
        <title>Genomic Encyclopedia of Type Strains, Phase IV (KMG-IV): sequencing the most valuable type-strain genomes for metagenomic binning, comparative biology and taxonomic classification.</title>
        <authorList>
            <person name="Goeker M."/>
        </authorList>
    </citation>
    <scope>NUCLEOTIDE SEQUENCE [LARGE SCALE GENOMIC DNA]</scope>
    <source>
        <strain evidence="8 9">DSM 21667</strain>
    </source>
</reference>
<sequence length="352" mass="38628">MYAHYADAIKTPQLIRLDDNLFVARFESMKIYSALAAVEQLLAEGTIEPGATLLDSSSGIYAYALALACHKYALHCYIVASKTVDRSLMLQLQILGATVEQVQPMASLKLDQSFRVARIQQLLRDNPRMHWMQQYHDDIHYLGYAPVAEQLRGEFGDAPLSLVGGVGSGCSTGAMAQWLREAGSDLRLLGVQPFGSMSFGAEHLHDPGIIIAGIGSSIAFRNVRHRLYDEMHWVSFEHGVAGCIALLRRHGVFAGLSSGCGFLVAQREAALQPQRRVVLLAADTGHRYAEAVFAQHEHSADIAALQPQFVDDTGALSLPWSAMAWQRRGDPQAQGPDWPPPRTPRRPPHAAN</sequence>
<comment type="catalytic activity">
    <reaction evidence="5">
        <text>O-acetyl-L-serine + hydrogen sulfide = L-cysteine + acetate</text>
        <dbReference type="Rhea" id="RHEA:14829"/>
        <dbReference type="ChEBI" id="CHEBI:29919"/>
        <dbReference type="ChEBI" id="CHEBI:30089"/>
        <dbReference type="ChEBI" id="CHEBI:35235"/>
        <dbReference type="ChEBI" id="CHEBI:58340"/>
        <dbReference type="EC" id="2.5.1.47"/>
    </reaction>
</comment>
<keyword evidence="4" id="KW-0663">Pyridoxal phosphate</keyword>
<feature type="domain" description="Tryptophan synthase beta chain-like PALP" evidence="7">
    <location>
        <begin position="27"/>
        <end position="281"/>
    </location>
</feature>
<dbReference type="SUPFAM" id="SSF53686">
    <property type="entry name" value="Tryptophan synthase beta subunit-like PLP-dependent enzymes"/>
    <property type="match status" value="1"/>
</dbReference>
<dbReference type="EMBL" id="SNZH01000005">
    <property type="protein sequence ID" value="TDR44885.1"/>
    <property type="molecule type" value="Genomic_DNA"/>
</dbReference>
<dbReference type="Proteomes" id="UP000295293">
    <property type="component" value="Unassembled WGS sequence"/>
</dbReference>
<dbReference type="Pfam" id="PF00291">
    <property type="entry name" value="PALP"/>
    <property type="match status" value="1"/>
</dbReference>
<evidence type="ECO:0000256" key="5">
    <source>
        <dbReference type="ARBA" id="ARBA00047931"/>
    </source>
</evidence>
<name>A0A4R6Z050_9GAMM</name>
<proteinExistence type="predicted"/>
<evidence type="ECO:0000313" key="9">
    <source>
        <dbReference type="Proteomes" id="UP000295293"/>
    </source>
</evidence>
<dbReference type="AlphaFoldDB" id="A0A4R6Z050"/>
<dbReference type="EC" id="2.5.1.47" evidence="3"/>
<evidence type="ECO:0000256" key="3">
    <source>
        <dbReference type="ARBA" id="ARBA00012681"/>
    </source>
</evidence>